<gene>
    <name evidence="3" type="ORF">M0813_21159</name>
</gene>
<name>A0ABQ8YJ52_9EUKA</name>
<organism evidence="3 4">
    <name type="scientific">Anaeramoeba flamelloides</name>
    <dbReference type="NCBI Taxonomy" id="1746091"/>
    <lineage>
        <taxon>Eukaryota</taxon>
        <taxon>Metamonada</taxon>
        <taxon>Anaeramoebidae</taxon>
        <taxon>Anaeramoeba</taxon>
    </lineage>
</organism>
<sequence>MSSEQTDKDELLIKAKKLKDKLNGSKLKFTQLRKLYYLNRTTHKEQIKKLEEEVTNIKNDEAQFNNNFQKEKERRQQELKIMKESLFDKEEKTQYLNEELNTLKETSSIKQRQKNKQIQEITKIFEETQEKTKELEKENRNLSVKIEDAIFDFKMKVEEMKEKIDDVNEEIAKKKKKKKIDKFLEEQIELIAMKLNSDSQKSQLEQLNNDYDSLSRMLNGKVNEFKTLKKSLARLDENMKLHKNGIKKLKEKMKELKTKNSEMNNAIDRGIIGVGAKLFESRIASLKRQLLEKEQEANQLKNTIKELKNSVYNRFNSSQNNVDTITSTSASTSTPNNKNDENNELSNVEGRNARNLIEKLIESLSDSVINLKKLRNEKELDTFQALLPKDLKVTFKDIKQDQELIKKEIIRLDSSVL</sequence>
<evidence type="ECO:0000313" key="4">
    <source>
        <dbReference type="Proteomes" id="UP001150062"/>
    </source>
</evidence>
<keyword evidence="1" id="KW-0175">Coiled coil</keyword>
<reference evidence="3" key="1">
    <citation type="submission" date="2022-08" db="EMBL/GenBank/DDBJ databases">
        <title>Novel sulfate-reducing endosymbionts in the free-living metamonad Anaeramoeba.</title>
        <authorList>
            <person name="Jerlstrom-Hultqvist J."/>
            <person name="Cepicka I."/>
            <person name="Gallot-Lavallee L."/>
            <person name="Salas-Leiva D."/>
            <person name="Curtis B.A."/>
            <person name="Zahonova K."/>
            <person name="Pipaliya S."/>
            <person name="Dacks J."/>
            <person name="Roger A.J."/>
        </authorList>
    </citation>
    <scope>NUCLEOTIDE SEQUENCE</scope>
    <source>
        <strain evidence="3">Schooner1</strain>
    </source>
</reference>
<comment type="caution">
    <text evidence="3">The sequence shown here is derived from an EMBL/GenBank/DDBJ whole genome shotgun (WGS) entry which is preliminary data.</text>
</comment>
<dbReference type="Proteomes" id="UP001150062">
    <property type="component" value="Unassembled WGS sequence"/>
</dbReference>
<evidence type="ECO:0000256" key="2">
    <source>
        <dbReference type="SAM" id="MobiDB-lite"/>
    </source>
</evidence>
<feature type="compositionally biased region" description="Low complexity" evidence="2">
    <location>
        <begin position="324"/>
        <end position="337"/>
    </location>
</feature>
<keyword evidence="4" id="KW-1185">Reference proteome</keyword>
<protein>
    <submittedName>
        <fullName evidence="3">Homer</fullName>
    </submittedName>
</protein>
<dbReference type="EMBL" id="JAOAOG010000163">
    <property type="protein sequence ID" value="KAJ6244573.1"/>
    <property type="molecule type" value="Genomic_DNA"/>
</dbReference>
<evidence type="ECO:0000256" key="1">
    <source>
        <dbReference type="SAM" id="Coils"/>
    </source>
</evidence>
<evidence type="ECO:0000313" key="3">
    <source>
        <dbReference type="EMBL" id="KAJ6244573.1"/>
    </source>
</evidence>
<feature type="region of interest" description="Disordered" evidence="2">
    <location>
        <begin position="318"/>
        <end position="349"/>
    </location>
</feature>
<feature type="coiled-coil region" evidence="1">
    <location>
        <begin position="1"/>
        <end position="85"/>
    </location>
</feature>
<proteinExistence type="predicted"/>
<feature type="coiled-coil region" evidence="1">
    <location>
        <begin position="118"/>
        <end position="310"/>
    </location>
</feature>
<accession>A0ABQ8YJ52</accession>